<accession>A0A653L9X5</accession>
<gene>
    <name evidence="2" type="ORF">AERO8C_50389</name>
</gene>
<evidence type="ECO:0000313" key="3">
    <source>
        <dbReference type="Proteomes" id="UP000439123"/>
    </source>
</evidence>
<sequence length="71" mass="8077">MACSSASERASNCGSMALICFTILRKALSVLSFRLPIILVSSVLIMGTNYFWLYKAFRHWNLKKKPNPGWH</sequence>
<dbReference type="AlphaFoldDB" id="A0A653L9X5"/>
<proteinExistence type="predicted"/>
<protein>
    <submittedName>
        <fullName evidence="2">Uncharacterized protein</fullName>
    </submittedName>
</protein>
<dbReference type="Proteomes" id="UP000439123">
    <property type="component" value="Unassembled WGS sequence"/>
</dbReference>
<evidence type="ECO:0000313" key="2">
    <source>
        <dbReference type="EMBL" id="VXA87833.1"/>
    </source>
</evidence>
<evidence type="ECO:0000256" key="1">
    <source>
        <dbReference type="SAM" id="Phobius"/>
    </source>
</evidence>
<keyword evidence="1" id="KW-1133">Transmembrane helix</keyword>
<keyword evidence="1" id="KW-0812">Transmembrane</keyword>
<keyword evidence="1" id="KW-0472">Membrane</keyword>
<dbReference type="EMBL" id="CABWLC010000018">
    <property type="protein sequence ID" value="VXA87833.1"/>
    <property type="molecule type" value="Genomic_DNA"/>
</dbReference>
<organism evidence="2 3">
    <name type="scientific">Aeromonas veronii</name>
    <dbReference type="NCBI Taxonomy" id="654"/>
    <lineage>
        <taxon>Bacteria</taxon>
        <taxon>Pseudomonadati</taxon>
        <taxon>Pseudomonadota</taxon>
        <taxon>Gammaproteobacteria</taxon>
        <taxon>Aeromonadales</taxon>
        <taxon>Aeromonadaceae</taxon>
        <taxon>Aeromonas</taxon>
    </lineage>
</organism>
<feature type="transmembrane region" description="Helical" evidence="1">
    <location>
        <begin position="33"/>
        <end position="54"/>
    </location>
</feature>
<name>A0A653L9X5_AERVE</name>
<reference evidence="2 3" key="1">
    <citation type="submission" date="2019-10" db="EMBL/GenBank/DDBJ databases">
        <authorList>
            <person name="Karimi E."/>
        </authorList>
    </citation>
    <scope>NUCLEOTIDE SEQUENCE [LARGE SCALE GENOMIC DNA]</scope>
    <source>
        <strain evidence="2">Aeromonas sp. 8C</strain>
    </source>
</reference>